<comment type="similarity">
    <text evidence="1">Belongs to the TrhO family.</text>
</comment>
<organism evidence="3 4">
    <name type="scientific">Alicyclobacillus fodiniaquatilis</name>
    <dbReference type="NCBI Taxonomy" id="1661150"/>
    <lineage>
        <taxon>Bacteria</taxon>
        <taxon>Bacillati</taxon>
        <taxon>Bacillota</taxon>
        <taxon>Bacilli</taxon>
        <taxon>Bacillales</taxon>
        <taxon>Alicyclobacillaceae</taxon>
        <taxon>Alicyclobacillus</taxon>
    </lineage>
</organism>
<dbReference type="SMART" id="SM00450">
    <property type="entry name" value="RHOD"/>
    <property type="match status" value="1"/>
</dbReference>
<dbReference type="Gene3D" id="3.30.70.100">
    <property type="match status" value="1"/>
</dbReference>
<protein>
    <recommendedName>
        <fullName evidence="1">tRNA uridine(34) hydroxylase</fullName>
        <ecNumber evidence="1">1.14.-.-</ecNumber>
    </recommendedName>
    <alternativeName>
        <fullName evidence="1">tRNA hydroxylation protein O</fullName>
    </alternativeName>
</protein>
<accession>A0ABW4JG06</accession>
<dbReference type="PROSITE" id="PS50206">
    <property type="entry name" value="RHODANESE_3"/>
    <property type="match status" value="1"/>
</dbReference>
<dbReference type="EC" id="1.14.-.-" evidence="1"/>
<reference evidence="4" key="1">
    <citation type="journal article" date="2019" name="Int. J. Syst. Evol. Microbiol.">
        <title>The Global Catalogue of Microorganisms (GCM) 10K type strain sequencing project: providing services to taxonomists for standard genome sequencing and annotation.</title>
        <authorList>
            <consortium name="The Broad Institute Genomics Platform"/>
            <consortium name="The Broad Institute Genome Sequencing Center for Infectious Disease"/>
            <person name="Wu L."/>
            <person name="Ma J."/>
        </authorList>
    </citation>
    <scope>NUCLEOTIDE SEQUENCE [LARGE SCALE GENOMIC DNA]</scope>
    <source>
        <strain evidence="4">CGMCC 1.12286</strain>
    </source>
</reference>
<dbReference type="NCBIfam" id="NF001135">
    <property type="entry name" value="PRK00142.1-3"/>
    <property type="match status" value="1"/>
</dbReference>
<dbReference type="Pfam" id="PF12368">
    <property type="entry name" value="Rhodanese_C"/>
    <property type="match status" value="1"/>
</dbReference>
<dbReference type="PANTHER" id="PTHR43268:SF3">
    <property type="entry name" value="RHODANESE-LIKE DOMAIN-CONTAINING PROTEIN 7-RELATED"/>
    <property type="match status" value="1"/>
</dbReference>
<dbReference type="EMBL" id="JBHUCX010000024">
    <property type="protein sequence ID" value="MFD1674923.1"/>
    <property type="molecule type" value="Genomic_DNA"/>
</dbReference>
<dbReference type="InterPro" id="IPR040503">
    <property type="entry name" value="TRHO_N"/>
</dbReference>
<comment type="function">
    <text evidence="1">Catalyzes oxygen-dependent 5-hydroxyuridine (ho5U) modification at position 34 in tRNAs.</text>
</comment>
<keyword evidence="4" id="KW-1185">Reference proteome</keyword>
<dbReference type="SUPFAM" id="SSF52821">
    <property type="entry name" value="Rhodanese/Cell cycle control phosphatase"/>
    <property type="match status" value="1"/>
</dbReference>
<evidence type="ECO:0000313" key="4">
    <source>
        <dbReference type="Proteomes" id="UP001597079"/>
    </source>
</evidence>
<gene>
    <name evidence="1" type="primary">trhO</name>
    <name evidence="3" type="ORF">ACFSB2_09470</name>
</gene>
<dbReference type="InterPro" id="IPR022111">
    <property type="entry name" value="Rhodanese_C"/>
</dbReference>
<evidence type="ECO:0000259" key="2">
    <source>
        <dbReference type="PROSITE" id="PS50206"/>
    </source>
</evidence>
<comment type="caution">
    <text evidence="3">The sequence shown here is derived from an EMBL/GenBank/DDBJ whole genome shotgun (WGS) entry which is preliminary data.</text>
</comment>
<name>A0ABW4JG06_9BACL</name>
<dbReference type="InterPro" id="IPR036873">
    <property type="entry name" value="Rhodanese-like_dom_sf"/>
</dbReference>
<dbReference type="CDD" id="cd01518">
    <property type="entry name" value="RHOD_YceA"/>
    <property type="match status" value="1"/>
</dbReference>
<keyword evidence="1" id="KW-0560">Oxidoreductase</keyword>
<dbReference type="Proteomes" id="UP001597079">
    <property type="component" value="Unassembled WGS sequence"/>
</dbReference>
<evidence type="ECO:0000256" key="1">
    <source>
        <dbReference type="HAMAP-Rule" id="MF_00469"/>
    </source>
</evidence>
<dbReference type="Pfam" id="PF00581">
    <property type="entry name" value="Rhodanese"/>
    <property type="match status" value="1"/>
</dbReference>
<proteinExistence type="inferred from homology"/>
<comment type="catalytic activity">
    <reaction evidence="1">
        <text>uridine(34) in tRNA + AH2 + O2 = 5-hydroxyuridine(34) in tRNA + A + H2O</text>
        <dbReference type="Rhea" id="RHEA:64224"/>
        <dbReference type="Rhea" id="RHEA-COMP:11727"/>
        <dbReference type="Rhea" id="RHEA-COMP:13381"/>
        <dbReference type="ChEBI" id="CHEBI:13193"/>
        <dbReference type="ChEBI" id="CHEBI:15377"/>
        <dbReference type="ChEBI" id="CHEBI:15379"/>
        <dbReference type="ChEBI" id="CHEBI:17499"/>
        <dbReference type="ChEBI" id="CHEBI:65315"/>
        <dbReference type="ChEBI" id="CHEBI:136877"/>
    </reaction>
</comment>
<dbReference type="Gene3D" id="3.40.250.10">
    <property type="entry name" value="Rhodanese-like domain"/>
    <property type="match status" value="1"/>
</dbReference>
<dbReference type="RefSeq" id="WP_377942796.1">
    <property type="nucleotide sequence ID" value="NZ_JBHUCX010000024.1"/>
</dbReference>
<dbReference type="Pfam" id="PF17773">
    <property type="entry name" value="UPF0176_N"/>
    <property type="match status" value="1"/>
</dbReference>
<dbReference type="PANTHER" id="PTHR43268">
    <property type="entry name" value="THIOSULFATE SULFURTRANSFERASE/RHODANESE-LIKE DOMAIN-CONTAINING PROTEIN 2"/>
    <property type="match status" value="1"/>
</dbReference>
<feature type="domain" description="Rhodanese" evidence="2">
    <location>
        <begin position="124"/>
        <end position="218"/>
    </location>
</feature>
<evidence type="ECO:0000313" key="3">
    <source>
        <dbReference type="EMBL" id="MFD1674923.1"/>
    </source>
</evidence>
<dbReference type="InterPro" id="IPR001763">
    <property type="entry name" value="Rhodanese-like_dom"/>
</dbReference>
<sequence length="308" mass="35543">MQDYQILLYYMYTKIENPETFAAEHLAFCQSLDLRGRIIVAEEGINGTVSGTKQATDAYMTAMHQDARFAEMVFKVDPSSSHAFKKMYVRHKSEIVNLQLENDVNPTEVTGKRLQPKAFHQYLESEDVVVIDGRNDYEYDIGHFRNAIRPDIRAFREFPEWFAQHKDEIAGKKVLTYCTGGIRCEKLSAYLISQGVEDVYQLDGGIVTYSKDPEVRGHLFDGKCYVFDERIAVRVNYTDEDVVISQCEHCHAPCDRYINCGYLDCHRQHLCCEECEKVYHGFCDEDCERRAKAENRVDANVEHLQSPA</sequence>
<keyword evidence="1" id="KW-0819">tRNA processing</keyword>
<dbReference type="InterPro" id="IPR020936">
    <property type="entry name" value="TrhO"/>
</dbReference>
<dbReference type="HAMAP" id="MF_00469">
    <property type="entry name" value="TrhO"/>
    <property type="match status" value="1"/>
</dbReference>